<dbReference type="EMBL" id="JBHMCF010000057">
    <property type="protein sequence ID" value="MFB9476972.1"/>
    <property type="molecule type" value="Genomic_DNA"/>
</dbReference>
<reference evidence="1 2" key="1">
    <citation type="submission" date="2024-09" db="EMBL/GenBank/DDBJ databases">
        <authorList>
            <person name="Sun Q."/>
            <person name="Mori K."/>
        </authorList>
    </citation>
    <scope>NUCLEOTIDE SEQUENCE [LARGE SCALE GENOMIC DNA]</scope>
    <source>
        <strain evidence="1 2">JCM 3324</strain>
    </source>
</reference>
<evidence type="ECO:0000313" key="2">
    <source>
        <dbReference type="Proteomes" id="UP001589568"/>
    </source>
</evidence>
<sequence length="140" mass="15782">MSEEMAGEVDLVDDGPEVVDELVFTTKAKDRPQESERIRLVIDGVAYYAVKHKKTPEILAQLSRAAARQAKLPDQIWAVMEFLDQVVEEESAVRLRARYDDPADDFGLEDLFDIMEKLAKKLSPAGQASKGPAPARRRRR</sequence>
<name>A0ABV5P383_9ACTN</name>
<keyword evidence="2" id="KW-1185">Reference proteome</keyword>
<gene>
    <name evidence="1" type="ORF">ACFFR3_46410</name>
</gene>
<proteinExistence type="predicted"/>
<evidence type="ECO:0008006" key="3">
    <source>
        <dbReference type="Google" id="ProtNLM"/>
    </source>
</evidence>
<comment type="caution">
    <text evidence="1">The sequence shown here is derived from an EMBL/GenBank/DDBJ whole genome shotgun (WGS) entry which is preliminary data.</text>
</comment>
<accession>A0ABV5P383</accession>
<dbReference type="Proteomes" id="UP001589568">
    <property type="component" value="Unassembled WGS sequence"/>
</dbReference>
<organism evidence="1 2">
    <name type="scientific">Nonomuraea salmonea</name>
    <dbReference type="NCBI Taxonomy" id="46181"/>
    <lineage>
        <taxon>Bacteria</taxon>
        <taxon>Bacillati</taxon>
        <taxon>Actinomycetota</taxon>
        <taxon>Actinomycetes</taxon>
        <taxon>Streptosporangiales</taxon>
        <taxon>Streptosporangiaceae</taxon>
        <taxon>Nonomuraea</taxon>
    </lineage>
</organism>
<protein>
    <recommendedName>
        <fullName evidence="3">Tail assembly chaperone</fullName>
    </recommendedName>
</protein>
<evidence type="ECO:0000313" key="1">
    <source>
        <dbReference type="EMBL" id="MFB9476972.1"/>
    </source>
</evidence>